<dbReference type="PROSITE" id="PS50088">
    <property type="entry name" value="ANK_REPEAT"/>
    <property type="match status" value="7"/>
</dbReference>
<dbReference type="Pfam" id="PF00023">
    <property type="entry name" value="Ank"/>
    <property type="match status" value="1"/>
</dbReference>
<keyword evidence="1" id="KW-0677">Repeat</keyword>
<accession>A0A9P4XKI7</accession>
<evidence type="ECO:0000313" key="5">
    <source>
        <dbReference type="Proteomes" id="UP000801864"/>
    </source>
</evidence>
<evidence type="ECO:0000313" key="4">
    <source>
        <dbReference type="EMBL" id="KAF3074049.1"/>
    </source>
</evidence>
<dbReference type="InterPro" id="IPR002110">
    <property type="entry name" value="Ankyrin_rpt"/>
</dbReference>
<feature type="repeat" description="ANK" evidence="3">
    <location>
        <begin position="308"/>
        <end position="340"/>
    </location>
</feature>
<evidence type="ECO:0000256" key="3">
    <source>
        <dbReference type="PROSITE-ProRule" id="PRU00023"/>
    </source>
</evidence>
<dbReference type="SMART" id="SM00248">
    <property type="entry name" value="ANK"/>
    <property type="match status" value="11"/>
</dbReference>
<reference evidence="4 5" key="1">
    <citation type="submission" date="2018-06" db="EMBL/GenBank/DDBJ databases">
        <title>Genome analysis of cellulolytic fungus Trichoderma lentiforme CFAM-422.</title>
        <authorList>
            <person name="Steindorff A.S."/>
            <person name="Formighieri E.F."/>
            <person name="Midorikawa G.E.O."/>
            <person name="Tamietti M.S."/>
            <person name="Ramos E.Z."/>
            <person name="Silva A.S."/>
            <person name="Bon E.P.S."/>
            <person name="Mendes T.D."/>
            <person name="Damaso M.C.T."/>
            <person name="Favaro L.C.L."/>
        </authorList>
    </citation>
    <scope>NUCLEOTIDE SEQUENCE [LARGE SCALE GENOMIC DNA]</scope>
    <source>
        <strain evidence="4 5">CFAM-422</strain>
    </source>
</reference>
<dbReference type="PROSITE" id="PS50297">
    <property type="entry name" value="ANK_REP_REGION"/>
    <property type="match status" value="6"/>
</dbReference>
<dbReference type="Pfam" id="PF12796">
    <property type="entry name" value="Ank_2"/>
    <property type="match status" value="3"/>
</dbReference>
<dbReference type="Proteomes" id="UP000801864">
    <property type="component" value="Unassembled WGS sequence"/>
</dbReference>
<gene>
    <name evidence="4" type="ORF">CFAM422_003779</name>
</gene>
<dbReference type="AlphaFoldDB" id="A0A9P4XKI7"/>
<dbReference type="PANTHER" id="PTHR24198">
    <property type="entry name" value="ANKYRIN REPEAT AND PROTEIN KINASE DOMAIN-CONTAINING PROTEIN"/>
    <property type="match status" value="1"/>
</dbReference>
<dbReference type="PRINTS" id="PR01415">
    <property type="entry name" value="ANKYRIN"/>
</dbReference>
<dbReference type="InterPro" id="IPR036770">
    <property type="entry name" value="Ankyrin_rpt-contain_sf"/>
</dbReference>
<protein>
    <submittedName>
        <fullName evidence="4">Ankyrin-3</fullName>
    </submittedName>
</protein>
<feature type="repeat" description="ANK" evidence="3">
    <location>
        <begin position="18"/>
        <end position="50"/>
    </location>
</feature>
<feature type="repeat" description="ANK" evidence="3">
    <location>
        <begin position="275"/>
        <end position="307"/>
    </location>
</feature>
<dbReference type="SUPFAM" id="SSF48403">
    <property type="entry name" value="Ankyrin repeat"/>
    <property type="match status" value="2"/>
</dbReference>
<dbReference type="PANTHER" id="PTHR24198:SF165">
    <property type="entry name" value="ANKYRIN REPEAT-CONTAINING PROTEIN-RELATED"/>
    <property type="match status" value="1"/>
</dbReference>
<evidence type="ECO:0000256" key="2">
    <source>
        <dbReference type="ARBA" id="ARBA00023043"/>
    </source>
</evidence>
<feature type="repeat" description="ANK" evidence="3">
    <location>
        <begin position="208"/>
        <end position="240"/>
    </location>
</feature>
<feature type="repeat" description="ANK" evidence="3">
    <location>
        <begin position="341"/>
        <end position="373"/>
    </location>
</feature>
<feature type="repeat" description="ANK" evidence="3">
    <location>
        <begin position="376"/>
        <end position="409"/>
    </location>
</feature>
<evidence type="ECO:0000256" key="1">
    <source>
        <dbReference type="ARBA" id="ARBA00022737"/>
    </source>
</evidence>
<organism evidence="4 5">
    <name type="scientific">Trichoderma lentiforme</name>
    <dbReference type="NCBI Taxonomy" id="1567552"/>
    <lineage>
        <taxon>Eukaryota</taxon>
        <taxon>Fungi</taxon>
        <taxon>Dikarya</taxon>
        <taxon>Ascomycota</taxon>
        <taxon>Pezizomycotina</taxon>
        <taxon>Sordariomycetes</taxon>
        <taxon>Hypocreomycetidae</taxon>
        <taxon>Hypocreales</taxon>
        <taxon>Hypocreaceae</taxon>
        <taxon>Trichoderma</taxon>
    </lineage>
</organism>
<feature type="repeat" description="ANK" evidence="3">
    <location>
        <begin position="175"/>
        <end position="207"/>
    </location>
</feature>
<comment type="caution">
    <text evidence="4">The sequence shown here is derived from an EMBL/GenBank/DDBJ whole genome shotgun (WGS) entry which is preliminary data.</text>
</comment>
<dbReference type="Gene3D" id="1.25.40.20">
    <property type="entry name" value="Ankyrin repeat-containing domain"/>
    <property type="match status" value="5"/>
</dbReference>
<dbReference type="EMBL" id="QLNT01000005">
    <property type="protein sequence ID" value="KAF3074049.1"/>
    <property type="molecule type" value="Genomic_DNA"/>
</dbReference>
<sequence length="513" mass="56584">MAKILLPYHAVIDAQDCNGETPLHIAARKGRINVINLLLEFKANIHSLSRTEETPLHIAVAHPEAIEVLLKAGADPNSVDKEGRTPLDSEERSPFHYAIAKDHLATVEEFVNDHEASVDLLATMSEVVKYEAFNVFKYFMSLVHTRANSFHKSRTSKALLLHEAVSGIDANLRRNGSSALHLAAQNGYEGYVQKLINFGAKVDARDDENRTPFHLAAQENQDETVKILLGAGSEINAQDDDSITPIYLASESRAHRVLQVLFEYNPDMTIATLSQGWTPLHASIDRGRWWGTELLLDAGAGPNLVAHDGWTPLHLAAFKKNAGAVKTLLNHGADPTLTTKKGDTVLHLAVGQFGVGVIKELLEHGAEKYINDRGETNDTALHLALKCSDCHVELQLLIEHGADIDLRSSEGLSTLMLATIARDLEKVKLLLNTNITSRADLKWQLDDLIPAYRAAIALYCQDVAVNQKEEASKCFDLVKALLEKEPELRDTELDIKLPIDLCMRLSNSGSEHN</sequence>
<proteinExistence type="predicted"/>
<keyword evidence="5" id="KW-1185">Reference proteome</keyword>
<keyword evidence="2 3" id="KW-0040">ANK repeat</keyword>
<name>A0A9P4XKI7_9HYPO</name>